<dbReference type="Pfam" id="PF12697">
    <property type="entry name" value="Abhydrolase_6"/>
    <property type="match status" value="1"/>
</dbReference>
<dbReference type="PRINTS" id="PR00111">
    <property type="entry name" value="ABHYDROLASE"/>
</dbReference>
<evidence type="ECO:0000259" key="1">
    <source>
        <dbReference type="Pfam" id="PF12697"/>
    </source>
</evidence>
<dbReference type="PANTHER" id="PTHR43798">
    <property type="entry name" value="MONOACYLGLYCEROL LIPASE"/>
    <property type="match status" value="1"/>
</dbReference>
<dbReference type="PANTHER" id="PTHR43798:SF33">
    <property type="entry name" value="HYDROLASE, PUTATIVE (AFU_ORTHOLOGUE AFUA_2G14860)-RELATED"/>
    <property type="match status" value="1"/>
</dbReference>
<dbReference type="InterPro" id="IPR017497">
    <property type="entry name" value="BchO"/>
</dbReference>
<dbReference type="InterPro" id="IPR050266">
    <property type="entry name" value="AB_hydrolase_sf"/>
</dbReference>
<proteinExistence type="predicted"/>
<evidence type="ECO:0000313" key="2">
    <source>
        <dbReference type="EMBL" id="MDA7423390.1"/>
    </source>
</evidence>
<name>A0ABT4XN82_9RHOB</name>
<dbReference type="Proteomes" id="UP001210720">
    <property type="component" value="Unassembled WGS sequence"/>
</dbReference>
<dbReference type="EMBL" id="JAQIOY010000001">
    <property type="protein sequence ID" value="MDA7423390.1"/>
    <property type="molecule type" value="Genomic_DNA"/>
</dbReference>
<accession>A0ABT4XN82</accession>
<sequence>MPPDWPWADHSTVIRNRPHEWHVQCVGSGPELLLLHGTGASTHSWRDLISILSKSYRVIALDLPGHGFTSLGSRMRSSMDCVSQDIAGLIRAQGWQPKAIAGHSAGVAIALRLASLLDNDAKIVGINPALQPFQGLAGLMFPMAARMMAMTPGMVDILTKSMAQPDRVLSLLAGTGSDIPSSNKDLYARLFRKRSHVDGTLLMMAQWKLDGLLSDLGRLEHPCLFLTGSNDKMVSPVGAVEAADRMVNAQVISLDGYGHLVHEEVPDVVADYIQRWLTANDI</sequence>
<dbReference type="InterPro" id="IPR000073">
    <property type="entry name" value="AB_hydrolase_1"/>
</dbReference>
<keyword evidence="3" id="KW-1185">Reference proteome</keyword>
<dbReference type="PRINTS" id="PR00412">
    <property type="entry name" value="EPOXHYDRLASE"/>
</dbReference>
<dbReference type="NCBIfam" id="TIGR03056">
    <property type="entry name" value="bchO_mg_che_rel"/>
    <property type="match status" value="1"/>
</dbReference>
<evidence type="ECO:0000313" key="3">
    <source>
        <dbReference type="Proteomes" id="UP001210720"/>
    </source>
</evidence>
<dbReference type="RefSeq" id="WP_271431435.1">
    <property type="nucleotide sequence ID" value="NZ_JAQIOY010000001.1"/>
</dbReference>
<dbReference type="SUPFAM" id="SSF53474">
    <property type="entry name" value="alpha/beta-Hydrolases"/>
    <property type="match status" value="1"/>
</dbReference>
<dbReference type="Gene3D" id="3.40.50.1820">
    <property type="entry name" value="alpha/beta hydrolase"/>
    <property type="match status" value="1"/>
</dbReference>
<comment type="caution">
    <text evidence="2">The sequence shown here is derived from an EMBL/GenBank/DDBJ whole genome shotgun (WGS) entry which is preliminary data.</text>
</comment>
<dbReference type="InterPro" id="IPR000639">
    <property type="entry name" value="Epox_hydrolase-like"/>
</dbReference>
<gene>
    <name evidence="2" type="ORF">PFY00_01500</name>
</gene>
<reference evidence="2 3" key="1">
    <citation type="submission" date="2023-01" db="EMBL/GenBank/DDBJ databases">
        <title>Thalassococcus onchidii sp. nov., isolated from a marine invertebrate from the South China Sea.</title>
        <authorList>
            <person name="Xu S."/>
            <person name="Liu Z."/>
            <person name="Xu Y."/>
        </authorList>
    </citation>
    <scope>NUCLEOTIDE SEQUENCE [LARGE SCALE GENOMIC DNA]</scope>
    <source>
        <strain evidence="2 3">KCTC 32084</strain>
    </source>
</reference>
<feature type="domain" description="AB hydrolase-1" evidence="1">
    <location>
        <begin position="32"/>
        <end position="271"/>
    </location>
</feature>
<dbReference type="GO" id="GO:0016787">
    <property type="term" value="F:hydrolase activity"/>
    <property type="evidence" value="ECO:0007669"/>
    <property type="project" value="UniProtKB-KW"/>
</dbReference>
<organism evidence="2 3">
    <name type="scientific">Thalassococcus lentus</name>
    <dbReference type="NCBI Taxonomy" id="1210524"/>
    <lineage>
        <taxon>Bacteria</taxon>
        <taxon>Pseudomonadati</taxon>
        <taxon>Pseudomonadota</taxon>
        <taxon>Alphaproteobacteria</taxon>
        <taxon>Rhodobacterales</taxon>
        <taxon>Roseobacteraceae</taxon>
        <taxon>Thalassococcus</taxon>
    </lineage>
</organism>
<dbReference type="InterPro" id="IPR029058">
    <property type="entry name" value="AB_hydrolase_fold"/>
</dbReference>
<protein>
    <submittedName>
        <fullName evidence="2">Alpha/beta fold hydrolase</fullName>
    </submittedName>
</protein>
<keyword evidence="2" id="KW-0378">Hydrolase</keyword>